<keyword evidence="12" id="KW-1185">Reference proteome</keyword>
<evidence type="ECO:0000256" key="1">
    <source>
        <dbReference type="ARBA" id="ARBA00001933"/>
    </source>
</evidence>
<evidence type="ECO:0000256" key="4">
    <source>
        <dbReference type="ARBA" id="ARBA00012748"/>
    </source>
</evidence>
<comment type="similarity">
    <text evidence="3 9">Belongs to the class-II pyridoxal-phosphate-dependent aminotransferase family.</text>
</comment>
<evidence type="ECO:0000313" key="11">
    <source>
        <dbReference type="EMBL" id="KIW61180.1"/>
    </source>
</evidence>
<name>A0A0D2F2L5_9EURO</name>
<dbReference type="RefSeq" id="XP_013321764.1">
    <property type="nucleotide sequence ID" value="XM_013466310.1"/>
</dbReference>
<keyword evidence="6" id="KW-0808">Transferase</keyword>
<evidence type="ECO:0000313" key="12">
    <source>
        <dbReference type="Proteomes" id="UP000054342"/>
    </source>
</evidence>
<comment type="pathway">
    <text evidence="2">Amino-acid biosynthesis; L-histidine biosynthesis; L-histidine from 5-phospho-alpha-D-ribose 1-diphosphate: step 7/9.</text>
</comment>
<comment type="cofactor">
    <cofactor evidence="1 9">
        <name>pyridoxal 5'-phosphate</name>
        <dbReference type="ChEBI" id="CHEBI:597326"/>
    </cofactor>
</comment>
<dbReference type="EMBL" id="KN847317">
    <property type="protein sequence ID" value="KIW61180.1"/>
    <property type="molecule type" value="Genomic_DNA"/>
</dbReference>
<dbReference type="PROSITE" id="PS00599">
    <property type="entry name" value="AA_TRANSFER_CLASS_2"/>
    <property type="match status" value="1"/>
</dbReference>
<protein>
    <recommendedName>
        <fullName evidence="4">histidinol-phosphate transaminase</fullName>
        <ecNumber evidence="4">2.6.1.9</ecNumber>
    </recommendedName>
</protein>
<dbReference type="SUPFAM" id="SSF53383">
    <property type="entry name" value="PLP-dependent transferases"/>
    <property type="match status" value="1"/>
</dbReference>
<comment type="catalytic activity">
    <reaction evidence="8">
        <text>L-histidinol phosphate + 2-oxoglutarate = 3-(imidazol-4-yl)-2-oxopropyl phosphate + L-glutamate</text>
        <dbReference type="Rhea" id="RHEA:23744"/>
        <dbReference type="ChEBI" id="CHEBI:16810"/>
        <dbReference type="ChEBI" id="CHEBI:29985"/>
        <dbReference type="ChEBI" id="CHEBI:57766"/>
        <dbReference type="ChEBI" id="CHEBI:57980"/>
        <dbReference type="EC" id="2.6.1.9"/>
    </reaction>
</comment>
<dbReference type="OrthoDB" id="2015537at2759"/>
<accession>A0A0D2F2L5</accession>
<evidence type="ECO:0000259" key="10">
    <source>
        <dbReference type="Pfam" id="PF00155"/>
    </source>
</evidence>
<dbReference type="EC" id="2.6.1.9" evidence="4"/>
<evidence type="ECO:0000256" key="5">
    <source>
        <dbReference type="ARBA" id="ARBA00022576"/>
    </source>
</evidence>
<dbReference type="Pfam" id="PF00155">
    <property type="entry name" value="Aminotran_1_2"/>
    <property type="match status" value="1"/>
</dbReference>
<evidence type="ECO:0000256" key="8">
    <source>
        <dbReference type="ARBA" id="ARBA00047481"/>
    </source>
</evidence>
<dbReference type="InterPro" id="IPR015421">
    <property type="entry name" value="PyrdxlP-dep_Trfase_major"/>
</dbReference>
<reference evidence="11 12" key="1">
    <citation type="submission" date="2015-01" db="EMBL/GenBank/DDBJ databases">
        <title>The Genome Sequence of Exophiala xenobiotica CBS118157.</title>
        <authorList>
            <consortium name="The Broad Institute Genomics Platform"/>
            <person name="Cuomo C."/>
            <person name="de Hoog S."/>
            <person name="Gorbushina A."/>
            <person name="Stielow B."/>
            <person name="Teixiera M."/>
            <person name="Abouelleil A."/>
            <person name="Chapman S.B."/>
            <person name="Priest M."/>
            <person name="Young S.K."/>
            <person name="Wortman J."/>
            <person name="Nusbaum C."/>
            <person name="Birren B."/>
        </authorList>
    </citation>
    <scope>NUCLEOTIDE SEQUENCE [LARGE SCALE GENOMIC DNA]</scope>
    <source>
        <strain evidence="11 12">CBS 118157</strain>
    </source>
</reference>
<feature type="domain" description="Aminotransferase class I/classII large" evidence="10">
    <location>
        <begin position="2"/>
        <end position="261"/>
    </location>
</feature>
<dbReference type="Proteomes" id="UP000054342">
    <property type="component" value="Unassembled WGS sequence"/>
</dbReference>
<dbReference type="Gene3D" id="3.90.1150.10">
    <property type="entry name" value="Aspartate Aminotransferase, domain 1"/>
    <property type="match status" value="1"/>
</dbReference>
<evidence type="ECO:0000256" key="7">
    <source>
        <dbReference type="ARBA" id="ARBA00022898"/>
    </source>
</evidence>
<dbReference type="InterPro" id="IPR004839">
    <property type="entry name" value="Aminotransferase_I/II_large"/>
</dbReference>
<evidence type="ECO:0000256" key="2">
    <source>
        <dbReference type="ARBA" id="ARBA00005011"/>
    </source>
</evidence>
<dbReference type="InterPro" id="IPR015424">
    <property type="entry name" value="PyrdxlP-dep_Trfase"/>
</dbReference>
<evidence type="ECO:0000256" key="6">
    <source>
        <dbReference type="ARBA" id="ARBA00022679"/>
    </source>
</evidence>
<dbReference type="STRING" id="348802.A0A0D2F2L5"/>
<dbReference type="GeneID" id="25323244"/>
<dbReference type="InterPro" id="IPR015422">
    <property type="entry name" value="PyrdxlP-dep_Trfase_small"/>
</dbReference>
<dbReference type="AlphaFoldDB" id="A0A0D2F2L5"/>
<dbReference type="InterPro" id="IPR001917">
    <property type="entry name" value="Aminotrans_II_pyridoxalP_BS"/>
</dbReference>
<evidence type="ECO:0000256" key="3">
    <source>
        <dbReference type="ARBA" id="ARBA00008392"/>
    </source>
</evidence>
<keyword evidence="5" id="KW-0032">Aminotransferase</keyword>
<organism evidence="11 12">
    <name type="scientific">Exophiala xenobiotica</name>
    <dbReference type="NCBI Taxonomy" id="348802"/>
    <lineage>
        <taxon>Eukaryota</taxon>
        <taxon>Fungi</taxon>
        <taxon>Dikarya</taxon>
        <taxon>Ascomycota</taxon>
        <taxon>Pezizomycotina</taxon>
        <taxon>Eurotiomycetes</taxon>
        <taxon>Chaetothyriomycetidae</taxon>
        <taxon>Chaetothyriales</taxon>
        <taxon>Herpotrichiellaceae</taxon>
        <taxon>Exophiala</taxon>
    </lineage>
</organism>
<dbReference type="CDD" id="cd00609">
    <property type="entry name" value="AAT_like"/>
    <property type="match status" value="1"/>
</dbReference>
<dbReference type="Gene3D" id="3.40.640.10">
    <property type="entry name" value="Type I PLP-dependent aspartate aminotransferase-like (Major domain)"/>
    <property type="match status" value="1"/>
</dbReference>
<dbReference type="PANTHER" id="PTHR42885">
    <property type="entry name" value="HISTIDINOL-PHOSPHATE AMINOTRANSFERASE-RELATED"/>
    <property type="match status" value="1"/>
</dbReference>
<keyword evidence="7 9" id="KW-0663">Pyridoxal phosphate</keyword>
<evidence type="ECO:0000256" key="9">
    <source>
        <dbReference type="RuleBase" id="RU003693"/>
    </source>
</evidence>
<sequence>MYGVRASLNNVAVVEAPLDTCKDFSLQLGVLKSALARSPRVKVIFLCSPGNPTGSLISLSDIKTILELDSWSGMLVVDEAYIDFASHPESSCMGLLRQYGNLMVLNTLSKAFGLAGIRVGFAAGCQHIVGILNKIKQPYNIGSLSSRLATAALTEGSLAAARHNINLIKTNRQHLIQELPKIKGVGRLIGGFDANFVLFEILDSAGGCGRPCSITAASLVREMKHLESVLIRYRGDEYGCRGCVRVSIGDRGENERFLSALSNVLAILYEGKVI</sequence>
<dbReference type="PANTHER" id="PTHR42885:SF2">
    <property type="entry name" value="HISTIDINOL-PHOSPHATE AMINOTRANSFERASE"/>
    <property type="match status" value="1"/>
</dbReference>
<dbReference type="GO" id="GO:0030170">
    <property type="term" value="F:pyridoxal phosphate binding"/>
    <property type="evidence" value="ECO:0007669"/>
    <property type="project" value="InterPro"/>
</dbReference>
<dbReference type="GO" id="GO:0004400">
    <property type="term" value="F:histidinol-phosphate transaminase activity"/>
    <property type="evidence" value="ECO:0007669"/>
    <property type="project" value="UniProtKB-EC"/>
</dbReference>
<gene>
    <name evidence="11" type="ORF">PV05_01336</name>
</gene>
<dbReference type="HOGENOM" id="CLU_017584_3_1_1"/>
<proteinExistence type="inferred from homology"/>